<accession>A0ABY9RSC6</accession>
<keyword evidence="3" id="KW-1185">Reference proteome</keyword>
<evidence type="ECO:0000313" key="3">
    <source>
        <dbReference type="Proteomes" id="UP001250858"/>
    </source>
</evidence>
<protein>
    <submittedName>
        <fullName evidence="2">Uncharacterized protein</fullName>
    </submittedName>
</protein>
<dbReference type="Proteomes" id="UP001250858">
    <property type="component" value="Chromosome"/>
</dbReference>
<organism evidence="2 3">
    <name type="scientific">Streptomyces roseicoloratus</name>
    <dbReference type="NCBI Taxonomy" id="2508722"/>
    <lineage>
        <taxon>Bacteria</taxon>
        <taxon>Bacillati</taxon>
        <taxon>Actinomycetota</taxon>
        <taxon>Actinomycetes</taxon>
        <taxon>Kitasatosporales</taxon>
        <taxon>Streptomycetaceae</taxon>
        <taxon>Streptomyces</taxon>
    </lineage>
</organism>
<name>A0ABY9RSC6_9ACTN</name>
<proteinExistence type="predicted"/>
<evidence type="ECO:0000313" key="2">
    <source>
        <dbReference type="EMBL" id="WMX44144.1"/>
    </source>
</evidence>
<dbReference type="EMBL" id="CP133762">
    <property type="protein sequence ID" value="WMX44144.1"/>
    <property type="molecule type" value="Genomic_DNA"/>
</dbReference>
<sequence>MPPEPSTPAGVTGGVASGASAPCGAGTRTLSSGPPVAATEDPVVALRGGDPGREPYAYGCSQDVEVAAGIDASTVVPVLMDGAFQEAP</sequence>
<dbReference type="RefSeq" id="WP_128979575.1">
    <property type="nucleotide sequence ID" value="NZ_CP133762.1"/>
</dbReference>
<reference evidence="2 3" key="1">
    <citation type="submission" date="2023-09" db="EMBL/GenBank/DDBJ databases">
        <title>Complete genome of Streptomyces roseicoloratus T14.</title>
        <authorList>
            <person name="Bashizi T."/>
            <person name="Kim M.-J."/>
            <person name="Lee G."/>
            <person name="Tagele S.B."/>
            <person name="Shin J.-H."/>
        </authorList>
    </citation>
    <scope>NUCLEOTIDE SEQUENCE [LARGE SCALE GENOMIC DNA]</scope>
    <source>
        <strain evidence="2 3">T14</strain>
    </source>
</reference>
<evidence type="ECO:0000256" key="1">
    <source>
        <dbReference type="SAM" id="MobiDB-lite"/>
    </source>
</evidence>
<gene>
    <name evidence="2" type="ORF">RGF97_03715</name>
</gene>
<feature type="region of interest" description="Disordered" evidence="1">
    <location>
        <begin position="1"/>
        <end position="38"/>
    </location>
</feature>